<reference evidence="11" key="1">
    <citation type="submission" date="2018-04" db="EMBL/GenBank/DDBJ databases">
        <authorList>
            <person name="Go L.Y."/>
            <person name="Mitchell J.A."/>
        </authorList>
    </citation>
    <scope>NUCLEOTIDE SEQUENCE</scope>
    <source>
        <tissue evidence="11">Whole organism</tissue>
    </source>
</reference>
<gene>
    <name evidence="12" type="primary">CSON014590</name>
</gene>
<dbReference type="InterPro" id="IPR001128">
    <property type="entry name" value="Cyt_P450"/>
</dbReference>
<dbReference type="PANTHER" id="PTHR24279:SF120">
    <property type="entry name" value="CYTOCHROME P450"/>
    <property type="match status" value="1"/>
</dbReference>
<evidence type="ECO:0000256" key="6">
    <source>
        <dbReference type="ARBA" id="ARBA00023004"/>
    </source>
</evidence>
<evidence type="ECO:0000256" key="10">
    <source>
        <dbReference type="SAM" id="Phobius"/>
    </source>
</evidence>
<dbReference type="FunFam" id="1.10.630.10:FF:000006">
    <property type="entry name" value="Cytochrome P450 302a1, mitochondrial"/>
    <property type="match status" value="1"/>
</dbReference>
<keyword evidence="3 8" id="KW-0349">Heme</keyword>
<dbReference type="CDD" id="cd11054">
    <property type="entry name" value="CYP24A1-like"/>
    <property type="match status" value="1"/>
</dbReference>
<dbReference type="GO" id="GO:0016705">
    <property type="term" value="F:oxidoreductase activity, acting on paired donors, with incorporation or reduction of molecular oxygen"/>
    <property type="evidence" value="ECO:0007669"/>
    <property type="project" value="InterPro"/>
</dbReference>
<organism evidence="12">
    <name type="scientific">Culicoides sonorensis</name>
    <name type="common">Biting midge</name>
    <dbReference type="NCBI Taxonomy" id="179676"/>
    <lineage>
        <taxon>Eukaryota</taxon>
        <taxon>Metazoa</taxon>
        <taxon>Ecdysozoa</taxon>
        <taxon>Arthropoda</taxon>
        <taxon>Hexapoda</taxon>
        <taxon>Insecta</taxon>
        <taxon>Pterygota</taxon>
        <taxon>Neoptera</taxon>
        <taxon>Endopterygota</taxon>
        <taxon>Diptera</taxon>
        <taxon>Nematocera</taxon>
        <taxon>Chironomoidea</taxon>
        <taxon>Ceratopogonidae</taxon>
        <taxon>Ceratopogoninae</taxon>
        <taxon>Culicoides</taxon>
        <taxon>Monoculicoides</taxon>
    </lineage>
</organism>
<dbReference type="VEuPathDB" id="VectorBase:CSON014590"/>
<dbReference type="OMA" id="KQFCPER"/>
<evidence type="ECO:0000256" key="7">
    <source>
        <dbReference type="ARBA" id="ARBA00023033"/>
    </source>
</evidence>
<dbReference type="InterPro" id="IPR002401">
    <property type="entry name" value="Cyt_P450_E_grp-I"/>
</dbReference>
<dbReference type="PRINTS" id="PR00463">
    <property type="entry name" value="EP450I"/>
</dbReference>
<reference evidence="12" key="2">
    <citation type="submission" date="2018-07" db="EMBL/GenBank/DDBJ databases">
        <authorList>
            <person name="Quirk P.G."/>
            <person name="Krulwich T.A."/>
        </authorList>
    </citation>
    <scope>NUCLEOTIDE SEQUENCE</scope>
</reference>
<proteinExistence type="inferred from homology"/>
<evidence type="ECO:0000256" key="1">
    <source>
        <dbReference type="ARBA" id="ARBA00001971"/>
    </source>
</evidence>
<evidence type="ECO:0000313" key="12">
    <source>
        <dbReference type="EMBL" id="SSX27502.1"/>
    </source>
</evidence>
<dbReference type="Pfam" id="PF00067">
    <property type="entry name" value="p450"/>
    <property type="match status" value="1"/>
</dbReference>
<dbReference type="EMBL" id="UFQS01000835">
    <property type="protein sequence ID" value="SSX07159.1"/>
    <property type="molecule type" value="Genomic_DNA"/>
</dbReference>
<dbReference type="SUPFAM" id="SSF48264">
    <property type="entry name" value="Cytochrome P450"/>
    <property type="match status" value="1"/>
</dbReference>
<evidence type="ECO:0000256" key="9">
    <source>
        <dbReference type="RuleBase" id="RU000461"/>
    </source>
</evidence>
<dbReference type="PANTHER" id="PTHR24279">
    <property type="entry name" value="CYTOCHROME P450"/>
    <property type="match status" value="1"/>
</dbReference>
<dbReference type="GO" id="GO:0004497">
    <property type="term" value="F:monooxygenase activity"/>
    <property type="evidence" value="ECO:0007669"/>
    <property type="project" value="UniProtKB-KW"/>
</dbReference>
<protein>
    <submittedName>
        <fullName evidence="12">CSON014590 protein</fullName>
    </submittedName>
</protein>
<dbReference type="AlphaFoldDB" id="A0A336MAY2"/>
<name>A0A336MAY2_CULSO</name>
<evidence type="ECO:0000256" key="3">
    <source>
        <dbReference type="ARBA" id="ARBA00022617"/>
    </source>
</evidence>
<keyword evidence="6 8" id="KW-0408">Iron</keyword>
<dbReference type="InterPro" id="IPR017972">
    <property type="entry name" value="Cyt_P450_CS"/>
</dbReference>
<dbReference type="PRINTS" id="PR00385">
    <property type="entry name" value="P450"/>
</dbReference>
<evidence type="ECO:0000256" key="8">
    <source>
        <dbReference type="PIRSR" id="PIRSR602401-1"/>
    </source>
</evidence>
<evidence type="ECO:0000256" key="2">
    <source>
        <dbReference type="ARBA" id="ARBA00010617"/>
    </source>
</evidence>
<dbReference type="PROSITE" id="PS00086">
    <property type="entry name" value="CYTOCHROME_P450"/>
    <property type="match status" value="1"/>
</dbReference>
<comment type="cofactor">
    <cofactor evidence="1 8">
        <name>heme</name>
        <dbReference type="ChEBI" id="CHEBI:30413"/>
    </cofactor>
</comment>
<dbReference type="EMBL" id="UFQT01000835">
    <property type="protein sequence ID" value="SSX27502.1"/>
    <property type="molecule type" value="Genomic_DNA"/>
</dbReference>
<comment type="similarity">
    <text evidence="2 9">Belongs to the cytochrome P450 family.</text>
</comment>
<feature type="binding site" description="axial binding residue" evidence="8">
    <location>
        <position position="478"/>
    </location>
    <ligand>
        <name>heme</name>
        <dbReference type="ChEBI" id="CHEBI:30413"/>
    </ligand>
    <ligandPart>
        <name>Fe</name>
        <dbReference type="ChEBI" id="CHEBI:18248"/>
    </ligandPart>
</feature>
<dbReference type="Gene3D" id="1.10.630.10">
    <property type="entry name" value="Cytochrome P450"/>
    <property type="match status" value="1"/>
</dbReference>
<sequence length="531" mass="61695">MWTVTLILYTITLVFFILLYKKYVKKLFNELIKNFNIKLRNGEKDVNFNDHKYIEENLKDVSDICGPRSVPFLGTTWIYFWKYKMTKIHEVYKDLHETYGPIVVERTGSGFPIVSLYDRDDIDKVLRYPSKYPFRPPTEIIAFYRKSRPDRYASVGLPNAQGQEWEHLRSNLTGGLTNRKTLLAFLPTLNIICDDFIELIRHKRDMNGVIENFQDIANLMGLETVCCLMLGRRIGYLSKDFKDERFMALATAVKRLFILQRDAYFGNGLWKYIPTTTYKEFAKTEDIIYNIISEIVNETRNENLDCQTDDIKNIFLDILKNQDLDIRDRIAGIIDFIAAGIETLAHTLSFFFYFITQNDSFQNQIYDEFSYCGSEIDIEALTNAHFTKACIHESYRLCPTAFCIARILEDDFILSDYKLKAGTFVLCQTAVACQDDQNFKNAKQFIPQRWMDGNKFNVNKGGVGANLVLPFGIGKRTCPGKKYIEIELNLVIAKLLKEFKVEFVGELETVFEFLIAPKTPVNVRFTDRETI</sequence>
<dbReference type="GO" id="GO:0020037">
    <property type="term" value="F:heme binding"/>
    <property type="evidence" value="ECO:0007669"/>
    <property type="project" value="InterPro"/>
</dbReference>
<keyword evidence="4 8" id="KW-0479">Metal-binding</keyword>
<keyword evidence="10" id="KW-0812">Transmembrane</keyword>
<accession>A0A336MAY2</accession>
<keyword evidence="10" id="KW-1133">Transmembrane helix</keyword>
<keyword evidence="5 9" id="KW-0560">Oxidoreductase</keyword>
<dbReference type="GO" id="GO:0005506">
    <property type="term" value="F:iron ion binding"/>
    <property type="evidence" value="ECO:0007669"/>
    <property type="project" value="InterPro"/>
</dbReference>
<dbReference type="InterPro" id="IPR036396">
    <property type="entry name" value="Cyt_P450_sf"/>
</dbReference>
<evidence type="ECO:0000256" key="4">
    <source>
        <dbReference type="ARBA" id="ARBA00022723"/>
    </source>
</evidence>
<keyword evidence="7 9" id="KW-0503">Monooxygenase</keyword>
<feature type="transmembrane region" description="Helical" evidence="10">
    <location>
        <begin position="6"/>
        <end position="24"/>
    </location>
</feature>
<evidence type="ECO:0000313" key="11">
    <source>
        <dbReference type="EMBL" id="SSX07159.1"/>
    </source>
</evidence>
<evidence type="ECO:0000256" key="5">
    <source>
        <dbReference type="ARBA" id="ARBA00023002"/>
    </source>
</evidence>
<dbReference type="InterPro" id="IPR050479">
    <property type="entry name" value="CYP11_CYP27_families"/>
</dbReference>
<keyword evidence="10" id="KW-0472">Membrane</keyword>